<evidence type="ECO:0000313" key="2">
    <source>
        <dbReference type="Proteomes" id="UP000719766"/>
    </source>
</evidence>
<accession>A0A9P7DL23</accession>
<evidence type="ECO:0000313" key="1">
    <source>
        <dbReference type="EMBL" id="KAG1797464.1"/>
    </source>
</evidence>
<keyword evidence="2" id="KW-1185">Reference proteome</keyword>
<dbReference type="EMBL" id="JABBWE010000016">
    <property type="protein sequence ID" value="KAG1797464.1"/>
    <property type="molecule type" value="Genomic_DNA"/>
</dbReference>
<dbReference type="RefSeq" id="XP_041162574.1">
    <property type="nucleotide sequence ID" value="XM_041299936.1"/>
</dbReference>
<reference evidence="1" key="1">
    <citation type="journal article" date="2020" name="New Phytol.">
        <title>Comparative genomics reveals dynamic genome evolution in host specialist ectomycorrhizal fungi.</title>
        <authorList>
            <person name="Lofgren L.A."/>
            <person name="Nguyen N.H."/>
            <person name="Vilgalys R."/>
            <person name="Ruytinx J."/>
            <person name="Liao H.L."/>
            <person name="Branco S."/>
            <person name="Kuo A."/>
            <person name="LaButti K."/>
            <person name="Lipzen A."/>
            <person name="Andreopoulos W."/>
            <person name="Pangilinan J."/>
            <person name="Riley R."/>
            <person name="Hundley H."/>
            <person name="Na H."/>
            <person name="Barry K."/>
            <person name="Grigoriev I.V."/>
            <person name="Stajich J.E."/>
            <person name="Kennedy P.G."/>
        </authorList>
    </citation>
    <scope>NUCLEOTIDE SEQUENCE</scope>
    <source>
        <strain evidence="1">S12</strain>
    </source>
</reference>
<name>A0A9P7DL23_9AGAM</name>
<comment type="caution">
    <text evidence="1">The sequence shown here is derived from an EMBL/GenBank/DDBJ whole genome shotgun (WGS) entry which is preliminary data.</text>
</comment>
<organism evidence="1 2">
    <name type="scientific">Suillus plorans</name>
    <dbReference type="NCBI Taxonomy" id="116603"/>
    <lineage>
        <taxon>Eukaryota</taxon>
        <taxon>Fungi</taxon>
        <taxon>Dikarya</taxon>
        <taxon>Basidiomycota</taxon>
        <taxon>Agaricomycotina</taxon>
        <taxon>Agaricomycetes</taxon>
        <taxon>Agaricomycetidae</taxon>
        <taxon>Boletales</taxon>
        <taxon>Suillineae</taxon>
        <taxon>Suillaceae</taxon>
        <taxon>Suillus</taxon>
    </lineage>
</organism>
<sequence>MRPVVVVEVEARVTMSMRWRLGQIVCLEGRPYNEARRYEVERWGQTMRPDDEVEMGLNNAKVHFLPHSRHSASRRSTFPNLYSLPSWWAYLISYNTAADLHRLFSLKTPVALYNFSPIFQDSLTIARLFSLKTPVAVYTTIMLIPVFKPFMRDGDRYLTATDAFCVATYAHRVITTPNMKFIPQPFDNESDIIQARADGRYWALDPFQWPQMYDDLYARSFAIPRREAYADDASMTYAWFKPTFSSDFIPLSPGNLFGQLKTDVVGHLKRLYEKANTRVSNYKVARMHKEDHVVGWVHAMRAVYERFQQAMAWRDIVIIIAEYQCRFLDIWVVLDYYEIIEPRMRFVDTTHKVDPKWMGCFTEDVAIATKVHAAGVPVWLIRDARLVNSNMNIIKVVSFTPPDDLVIGMYHDPIKLFAQPFDIITRGPNNRRHHEAARQPYSNFEKLPVPKPQVEQLVTRESLVGKACVDKGKAKMNAKPAPYNATAPRQNEVVSGRDKWSDIDHPFMPPMNSFFKIALEEAKKEFLRIKHPRYKMDDGYSLPDPGLFINVLSPQSLVKYLANWPTCRPSWIERVYDERPRPLPRAQSWRDFLISQHAQEPSNMQTSGKTSKSKAATALLFQKEVPVLRALWAAPTNVHWHGKDIAISTLDNPPADLARQIVYEICEQSFRYELLDLDEHLGREACKDKEARKERMELLRSIFPSKSLKVWNRDLPQENNGLNAPSFAAALPYFESFRKVLSTWEHFPESLKQPFDATGREHNIWMGMKECCLFYVQSYFDNTGRPPIVPHLLYSVA</sequence>
<dbReference type="GeneID" id="64593700"/>
<protein>
    <submittedName>
        <fullName evidence="1">Uncharacterized protein</fullName>
    </submittedName>
</protein>
<dbReference type="AlphaFoldDB" id="A0A9P7DL23"/>
<gene>
    <name evidence="1" type="ORF">HD556DRAFT_1306602</name>
</gene>
<proteinExistence type="predicted"/>
<dbReference type="Proteomes" id="UP000719766">
    <property type="component" value="Unassembled WGS sequence"/>
</dbReference>
<dbReference type="OrthoDB" id="3266753at2759"/>